<dbReference type="Pfam" id="PF02254">
    <property type="entry name" value="TrkA_N"/>
    <property type="match status" value="1"/>
</dbReference>
<dbReference type="Proteomes" id="UP000295773">
    <property type="component" value="Unassembled WGS sequence"/>
</dbReference>
<accession>A0A4R3TNH2</accession>
<feature type="domain" description="RCK N-terminal" evidence="3">
    <location>
        <begin position="1"/>
        <end position="118"/>
    </location>
</feature>
<sequence>MKIVVAGGRNKADFLIGSLLEKQNEVIVINDEESYCAYLSEKYNIPIITGNPCKRYILEEADIEDADILIALRPSDADNLTICQYAKKSFHVKKVVATIANPKNVKVFRSLGVNTTISATYTISKIIEQASTIENLVNSLTLAHENIVMSELLLTKDCKVIHHKIKDLHNMPANAIICCILRKLQMIVPNGDTELLEQDKLLILSDSQTQDSVLSIFSQGVSL</sequence>
<dbReference type="Pfam" id="PF02080">
    <property type="entry name" value="TrkA_C"/>
    <property type="match status" value="1"/>
</dbReference>
<dbReference type="InterPro" id="IPR003148">
    <property type="entry name" value="RCK_N"/>
</dbReference>
<dbReference type="PANTHER" id="PTHR43833">
    <property type="entry name" value="POTASSIUM CHANNEL PROTEIN 2-RELATED-RELATED"/>
    <property type="match status" value="1"/>
</dbReference>
<dbReference type="Gene3D" id="3.40.50.720">
    <property type="entry name" value="NAD(P)-binding Rossmann-like Domain"/>
    <property type="match status" value="1"/>
</dbReference>
<evidence type="ECO:0000313" key="6">
    <source>
        <dbReference type="Proteomes" id="UP000295773"/>
    </source>
</evidence>
<feature type="domain" description="RCK C-terminal" evidence="4">
    <location>
        <begin position="137"/>
        <end position="219"/>
    </location>
</feature>
<dbReference type="InterPro" id="IPR036721">
    <property type="entry name" value="RCK_C_sf"/>
</dbReference>
<evidence type="ECO:0000313" key="5">
    <source>
        <dbReference type="EMBL" id="TCU63064.1"/>
    </source>
</evidence>
<evidence type="ECO:0000256" key="2">
    <source>
        <dbReference type="ARBA" id="ARBA00023065"/>
    </source>
</evidence>
<organism evidence="5 6">
    <name type="scientific">Longicatena caecimuris</name>
    <dbReference type="NCBI Taxonomy" id="1796635"/>
    <lineage>
        <taxon>Bacteria</taxon>
        <taxon>Bacillati</taxon>
        <taxon>Bacillota</taxon>
        <taxon>Erysipelotrichia</taxon>
        <taxon>Erysipelotrichales</taxon>
        <taxon>Erysipelotrichaceae</taxon>
        <taxon>Longicatena</taxon>
    </lineage>
</organism>
<dbReference type="SUPFAM" id="SSF116726">
    <property type="entry name" value="TrkA C-terminal domain-like"/>
    <property type="match status" value="1"/>
</dbReference>
<comment type="caution">
    <text evidence="5">The sequence shown here is derived from an EMBL/GenBank/DDBJ whole genome shotgun (WGS) entry which is preliminary data.</text>
</comment>
<dbReference type="EMBL" id="SMBP01000002">
    <property type="protein sequence ID" value="TCU63064.1"/>
    <property type="molecule type" value="Genomic_DNA"/>
</dbReference>
<keyword evidence="6" id="KW-1185">Reference proteome</keyword>
<gene>
    <name evidence="5" type="ORF">EDD61_10265</name>
</gene>
<protein>
    <submittedName>
        <fullName evidence="5">Trk system potassium uptake protein TrkA</fullName>
    </submittedName>
</protein>
<dbReference type="AlphaFoldDB" id="A0A4R3TNH2"/>
<evidence type="ECO:0000259" key="3">
    <source>
        <dbReference type="PROSITE" id="PS51201"/>
    </source>
</evidence>
<dbReference type="Gene3D" id="3.30.70.1450">
    <property type="entry name" value="Regulator of K+ conductance, C-terminal domain"/>
    <property type="match status" value="1"/>
</dbReference>
<name>A0A4R3TNH2_9FIRM</name>
<dbReference type="PROSITE" id="PS51201">
    <property type="entry name" value="RCK_N"/>
    <property type="match status" value="1"/>
</dbReference>
<evidence type="ECO:0000259" key="4">
    <source>
        <dbReference type="PROSITE" id="PS51202"/>
    </source>
</evidence>
<dbReference type="PROSITE" id="PS51202">
    <property type="entry name" value="RCK_C"/>
    <property type="match status" value="1"/>
</dbReference>
<dbReference type="InterPro" id="IPR050721">
    <property type="entry name" value="Trk_Ktr_HKT_K-transport"/>
</dbReference>
<keyword evidence="2" id="KW-0406">Ion transport</keyword>
<proteinExistence type="predicted"/>
<evidence type="ECO:0000256" key="1">
    <source>
        <dbReference type="ARBA" id="ARBA00022448"/>
    </source>
</evidence>
<dbReference type="PANTHER" id="PTHR43833:SF5">
    <property type="entry name" value="TRK SYSTEM POTASSIUM UPTAKE PROTEIN TRKA"/>
    <property type="match status" value="1"/>
</dbReference>
<keyword evidence="1" id="KW-0813">Transport</keyword>
<dbReference type="InterPro" id="IPR006037">
    <property type="entry name" value="RCK_C"/>
</dbReference>
<dbReference type="InterPro" id="IPR036291">
    <property type="entry name" value="NAD(P)-bd_dom_sf"/>
</dbReference>
<dbReference type="SUPFAM" id="SSF51735">
    <property type="entry name" value="NAD(P)-binding Rossmann-fold domains"/>
    <property type="match status" value="1"/>
</dbReference>
<dbReference type="GO" id="GO:0008324">
    <property type="term" value="F:monoatomic cation transmembrane transporter activity"/>
    <property type="evidence" value="ECO:0007669"/>
    <property type="project" value="InterPro"/>
</dbReference>
<reference evidence="5 6" key="1">
    <citation type="submission" date="2019-03" db="EMBL/GenBank/DDBJ databases">
        <title>Genomic Encyclopedia of Type Strains, Phase IV (KMG-IV): sequencing the most valuable type-strain genomes for metagenomic binning, comparative biology and taxonomic classification.</title>
        <authorList>
            <person name="Goeker M."/>
        </authorList>
    </citation>
    <scope>NUCLEOTIDE SEQUENCE [LARGE SCALE GENOMIC DNA]</scope>
    <source>
        <strain evidence="5 6">DSM 29481</strain>
    </source>
</reference>
<dbReference type="GO" id="GO:0006813">
    <property type="term" value="P:potassium ion transport"/>
    <property type="evidence" value="ECO:0007669"/>
    <property type="project" value="InterPro"/>
</dbReference>
<dbReference type="RefSeq" id="WP_132223579.1">
    <property type="nucleotide sequence ID" value="NZ_JANKBG010000002.1"/>
</dbReference>